<dbReference type="EMBL" id="FWDM01000006">
    <property type="protein sequence ID" value="SLM10376.1"/>
    <property type="molecule type" value="Genomic_DNA"/>
</dbReference>
<sequence length="82" mass="9106">MYKSLWMLFKNKKAMSGTHIFAAIEMAAAARIGRPWYTAYGIAPLSSEIGKMEKKIVMRIGAFIEATIARDSLDCLGKAEMC</sequence>
<accession>A0A3P3XFS7</accession>
<organism evidence="1">
    <name type="scientific">uncultured spirochete</name>
    <dbReference type="NCBI Taxonomy" id="156406"/>
    <lineage>
        <taxon>Bacteria</taxon>
        <taxon>Pseudomonadati</taxon>
        <taxon>Spirochaetota</taxon>
        <taxon>Spirochaetia</taxon>
        <taxon>Spirochaetales</taxon>
        <taxon>environmental samples</taxon>
    </lineage>
</organism>
<reference evidence="1" key="1">
    <citation type="submission" date="2017-02" db="EMBL/GenBank/DDBJ databases">
        <authorList>
            <person name="Regsiter A."/>
            <person name="William W."/>
        </authorList>
    </citation>
    <scope>NUCLEOTIDE SEQUENCE</scope>
    <source>
        <strain evidence="1">Bib</strain>
    </source>
</reference>
<evidence type="ECO:0000313" key="1">
    <source>
        <dbReference type="EMBL" id="SLM10376.1"/>
    </source>
</evidence>
<proteinExistence type="predicted"/>
<dbReference type="AlphaFoldDB" id="A0A3P3XFS7"/>
<protein>
    <submittedName>
        <fullName evidence="1">Uncharacterized protein</fullName>
    </submittedName>
</protein>
<name>A0A3P3XFS7_9SPIR</name>
<gene>
    <name evidence="1" type="ORF">SPIROBIBN47_140006</name>
</gene>